<dbReference type="RefSeq" id="WP_254097600.1">
    <property type="nucleotide sequence ID" value="NZ_JANATA010000001.1"/>
</dbReference>
<dbReference type="EMBL" id="JANATA010000001">
    <property type="protein sequence ID" value="MCP3427342.1"/>
    <property type="molecule type" value="Genomic_DNA"/>
</dbReference>
<evidence type="ECO:0000313" key="1">
    <source>
        <dbReference type="EMBL" id="MCP3427342.1"/>
    </source>
</evidence>
<sequence>MPHFIIECTAEIAAEYNEDFLFQELHKVAQATELFNPQDIKVRMNAYPTSTVGGIVNSPFIHVFAHIMSGRTVLQKAELSKAIVHRLTELFPEVPHIAMNVYEFEAASYCKRT</sequence>
<dbReference type="Gene3D" id="3.30.429.10">
    <property type="entry name" value="Macrophage Migration Inhibitory Factor"/>
    <property type="match status" value="1"/>
</dbReference>
<dbReference type="PANTHER" id="PTHR37950">
    <property type="entry name" value="4-HYDROXYPHENYLACETATE CATABOLISM PROTEIN"/>
    <property type="match status" value="1"/>
</dbReference>
<comment type="caution">
    <text evidence="1">The sequence shown here is derived from an EMBL/GenBank/DDBJ whole genome shotgun (WGS) entry which is preliminary data.</text>
</comment>
<dbReference type="Proteomes" id="UP001165413">
    <property type="component" value="Unassembled WGS sequence"/>
</dbReference>
<dbReference type="InterPro" id="IPR004220">
    <property type="entry name" value="5-COMe_2-OHmuconate_Isoase"/>
</dbReference>
<dbReference type="SUPFAM" id="SSF55331">
    <property type="entry name" value="Tautomerase/MIF"/>
    <property type="match status" value="1"/>
</dbReference>
<dbReference type="CDD" id="cd00580">
    <property type="entry name" value="CHMI"/>
    <property type="match status" value="1"/>
</dbReference>
<dbReference type="Pfam" id="PF02962">
    <property type="entry name" value="CHMI"/>
    <property type="match status" value="1"/>
</dbReference>
<dbReference type="AlphaFoldDB" id="A0AA42BL88"/>
<gene>
    <name evidence="1" type="ORF">NLF92_00080</name>
</gene>
<dbReference type="PANTHER" id="PTHR37950:SF1">
    <property type="entry name" value="4-HYDROXYPHENYLACETATE CATABOLISM PROTEIN"/>
    <property type="match status" value="1"/>
</dbReference>
<keyword evidence="2" id="KW-1185">Reference proteome</keyword>
<name>A0AA42BL88_9ALTE</name>
<organism evidence="1 2">
    <name type="scientific">Opacimonas viscosa</name>
    <dbReference type="NCBI Taxonomy" id="2961944"/>
    <lineage>
        <taxon>Bacteria</taxon>
        <taxon>Pseudomonadati</taxon>
        <taxon>Pseudomonadota</taxon>
        <taxon>Gammaproteobacteria</taxon>
        <taxon>Alteromonadales</taxon>
        <taxon>Alteromonadaceae</taxon>
        <taxon>Opacimonas</taxon>
    </lineage>
</organism>
<accession>A0AA42BL88</accession>
<dbReference type="GO" id="GO:0008704">
    <property type="term" value="F:5-carboxymethyl-2-hydroxymuconate delta-isomerase activity"/>
    <property type="evidence" value="ECO:0007669"/>
    <property type="project" value="InterPro"/>
</dbReference>
<dbReference type="InterPro" id="IPR014347">
    <property type="entry name" value="Tautomerase/MIF_sf"/>
</dbReference>
<protein>
    <submittedName>
        <fullName evidence="1">5-carboxymethyl-2-hydroxymuconate Delta-isomerase</fullName>
    </submittedName>
</protein>
<proteinExistence type="predicted"/>
<evidence type="ECO:0000313" key="2">
    <source>
        <dbReference type="Proteomes" id="UP001165413"/>
    </source>
</evidence>
<reference evidence="1" key="1">
    <citation type="submission" date="2022-07" db="EMBL/GenBank/DDBJ databases">
        <title>Characterization of the Novel Bacterium Alteromonas immobilis LMIT006 and Alteromonas gregis LMIT007.</title>
        <authorList>
            <person name="Lin X."/>
        </authorList>
    </citation>
    <scope>NUCLEOTIDE SEQUENCE</scope>
    <source>
        <strain evidence="1">LMIT007</strain>
    </source>
</reference>